<evidence type="ECO:0000256" key="4">
    <source>
        <dbReference type="SAM" id="MobiDB-lite"/>
    </source>
</evidence>
<evidence type="ECO:0000313" key="6">
    <source>
        <dbReference type="EMBL" id="QPG73263.1"/>
    </source>
</evidence>
<feature type="compositionally biased region" description="Polar residues" evidence="4">
    <location>
        <begin position="76"/>
        <end position="86"/>
    </location>
</feature>
<sequence length="354" mass="39709">MGELTAVERRRILRERRAKKLASNASDRLEKIAGLNGSMLDKRAKAEAASIDSTPTTANTATSSEGIDNSEGQKRFTASTASSESPDLTHLKIIDPLHKNPSEETVTGLDDTEGDIGMDELLRKLMQGMDHSQQHDRNSPEPAMLPDDFMKTMSSMLKQSMEGGNTEDTFPALPQSAMGSAGAMGKLPEQLKAESELKEYNDYRVARLQVFFTFARYIGIFILVITQIVDFVDYQASFQNLRPTIKGAKRSLFSRFSFWSNGDIILRDASSCRFWNSFVILEIVSSFLYHFARSRFPPSSPNMLVSLASGFIPRKYKWIFDTAFQQKEILSFIVSDLALVIVIIGMMTYFEIQT</sequence>
<dbReference type="PANTHER" id="PTHR28263">
    <property type="entry name" value="GOLGI TO ER TRAFFIC PROTEIN 2"/>
    <property type="match status" value="1"/>
</dbReference>
<dbReference type="GeneID" id="62193972"/>
<evidence type="ECO:0000313" key="7">
    <source>
        <dbReference type="Proteomes" id="UP000662931"/>
    </source>
</evidence>
<feature type="region of interest" description="Disordered" evidence="4">
    <location>
        <begin position="46"/>
        <end position="115"/>
    </location>
</feature>
<keyword evidence="2 5" id="KW-1133">Transmembrane helix</keyword>
<dbReference type="Pfam" id="PF08690">
    <property type="entry name" value="GET2"/>
    <property type="match status" value="1"/>
</dbReference>
<reference evidence="6" key="1">
    <citation type="submission" date="2020-10" db="EMBL/GenBank/DDBJ databases">
        <authorList>
            <person name="Roach M.J.R."/>
        </authorList>
    </citation>
    <scope>NUCLEOTIDE SEQUENCE</scope>
    <source>
        <strain evidence="6">CBS 1945</strain>
    </source>
</reference>
<feature type="transmembrane region" description="Helical" evidence="5">
    <location>
        <begin position="214"/>
        <end position="232"/>
    </location>
</feature>
<evidence type="ECO:0000256" key="3">
    <source>
        <dbReference type="ARBA" id="ARBA00023136"/>
    </source>
</evidence>
<accession>A0A875RXJ0</accession>
<dbReference type="OrthoDB" id="4097053at2759"/>
<evidence type="ECO:0000256" key="5">
    <source>
        <dbReference type="SAM" id="Phobius"/>
    </source>
</evidence>
<dbReference type="Proteomes" id="UP000662931">
    <property type="component" value="Chromosome 1"/>
</dbReference>
<keyword evidence="7" id="KW-1185">Reference proteome</keyword>
<keyword evidence="3 5" id="KW-0472">Membrane</keyword>
<feature type="compositionally biased region" description="Low complexity" evidence="4">
    <location>
        <begin position="53"/>
        <end position="64"/>
    </location>
</feature>
<name>A0A875RXJ0_EENNA</name>
<organism evidence="6 7">
    <name type="scientific">Eeniella nana</name>
    <name type="common">Yeast</name>
    <name type="synonym">Brettanomyces nanus</name>
    <dbReference type="NCBI Taxonomy" id="13502"/>
    <lineage>
        <taxon>Eukaryota</taxon>
        <taxon>Fungi</taxon>
        <taxon>Dikarya</taxon>
        <taxon>Ascomycota</taxon>
        <taxon>Saccharomycotina</taxon>
        <taxon>Pichiomycetes</taxon>
        <taxon>Pichiales</taxon>
        <taxon>Pichiaceae</taxon>
        <taxon>Brettanomyces</taxon>
    </lineage>
</organism>
<dbReference type="AlphaFoldDB" id="A0A875RXJ0"/>
<dbReference type="PANTHER" id="PTHR28263:SF1">
    <property type="entry name" value="GOLGI TO ER TRAFFIC PROTEIN 2"/>
    <property type="match status" value="1"/>
</dbReference>
<dbReference type="EMBL" id="CP064812">
    <property type="protein sequence ID" value="QPG73263.1"/>
    <property type="molecule type" value="Genomic_DNA"/>
</dbReference>
<dbReference type="KEGG" id="bnn:FOA43_000571"/>
<keyword evidence="1 5" id="KW-0812">Transmembrane</keyword>
<evidence type="ECO:0000256" key="2">
    <source>
        <dbReference type="ARBA" id="ARBA00022989"/>
    </source>
</evidence>
<evidence type="ECO:0008006" key="8">
    <source>
        <dbReference type="Google" id="ProtNLM"/>
    </source>
</evidence>
<dbReference type="RefSeq" id="XP_038776828.1">
    <property type="nucleotide sequence ID" value="XM_038920900.1"/>
</dbReference>
<feature type="transmembrane region" description="Helical" evidence="5">
    <location>
        <begin position="329"/>
        <end position="350"/>
    </location>
</feature>
<gene>
    <name evidence="6" type="ORF">FOA43_000571</name>
</gene>
<dbReference type="InterPro" id="IPR028143">
    <property type="entry name" value="Get2/sif1"/>
</dbReference>
<dbReference type="GO" id="GO:0006890">
    <property type="term" value="P:retrograde vesicle-mediated transport, Golgi to endoplasmic reticulum"/>
    <property type="evidence" value="ECO:0007669"/>
    <property type="project" value="TreeGrafter"/>
</dbReference>
<evidence type="ECO:0000256" key="1">
    <source>
        <dbReference type="ARBA" id="ARBA00022692"/>
    </source>
</evidence>
<protein>
    <recommendedName>
        <fullName evidence="8">Golgi to ER traffic protein 2</fullName>
    </recommendedName>
</protein>
<proteinExistence type="predicted"/>
<feature type="compositionally biased region" description="Basic and acidic residues" evidence="4">
    <location>
        <begin position="87"/>
        <end position="102"/>
    </location>
</feature>